<keyword evidence="5" id="KW-0539">Nucleus</keyword>
<dbReference type="InterPro" id="IPR044810">
    <property type="entry name" value="WRKY_plant"/>
</dbReference>
<dbReference type="AlphaFoldDB" id="A0ABD3TS39"/>
<keyword evidence="4" id="KW-0804">Transcription</keyword>
<protein>
    <recommendedName>
        <fullName evidence="7">WRKY domain-containing protein</fullName>
    </recommendedName>
</protein>
<reference evidence="8 9" key="1">
    <citation type="submission" date="2024-12" db="EMBL/GenBank/DDBJ databases">
        <title>The unique morphological basis and parallel evolutionary history of personate flowers in Penstemon.</title>
        <authorList>
            <person name="Depatie T.H."/>
            <person name="Wessinger C.A."/>
        </authorList>
    </citation>
    <scope>NUCLEOTIDE SEQUENCE [LARGE SCALE GENOMIC DNA]</scope>
    <source>
        <strain evidence="8">WTNN_2</strain>
        <tissue evidence="8">Leaf</tissue>
    </source>
</reference>
<evidence type="ECO:0000256" key="4">
    <source>
        <dbReference type="ARBA" id="ARBA00023163"/>
    </source>
</evidence>
<dbReference type="SUPFAM" id="SSF118290">
    <property type="entry name" value="WRKY DNA-binding domain"/>
    <property type="match status" value="1"/>
</dbReference>
<dbReference type="Gene3D" id="2.20.25.80">
    <property type="entry name" value="WRKY domain"/>
    <property type="match status" value="1"/>
</dbReference>
<keyword evidence="9" id="KW-1185">Reference proteome</keyword>
<evidence type="ECO:0000259" key="7">
    <source>
        <dbReference type="PROSITE" id="PS50811"/>
    </source>
</evidence>
<proteinExistence type="predicted"/>
<name>A0ABD3TS39_9LAMI</name>
<keyword evidence="2" id="KW-0805">Transcription regulation</keyword>
<dbReference type="EMBL" id="JBJXBP010000003">
    <property type="protein sequence ID" value="KAL3839939.1"/>
    <property type="molecule type" value="Genomic_DNA"/>
</dbReference>
<evidence type="ECO:0000256" key="2">
    <source>
        <dbReference type="ARBA" id="ARBA00023015"/>
    </source>
</evidence>
<evidence type="ECO:0000256" key="6">
    <source>
        <dbReference type="SAM" id="MobiDB-lite"/>
    </source>
</evidence>
<feature type="domain" description="WRKY" evidence="7">
    <location>
        <begin position="126"/>
        <end position="195"/>
    </location>
</feature>
<dbReference type="Pfam" id="PF03106">
    <property type="entry name" value="WRKY"/>
    <property type="match status" value="1"/>
</dbReference>
<organism evidence="8 9">
    <name type="scientific">Penstemon smallii</name>
    <dbReference type="NCBI Taxonomy" id="265156"/>
    <lineage>
        <taxon>Eukaryota</taxon>
        <taxon>Viridiplantae</taxon>
        <taxon>Streptophyta</taxon>
        <taxon>Embryophyta</taxon>
        <taxon>Tracheophyta</taxon>
        <taxon>Spermatophyta</taxon>
        <taxon>Magnoliopsida</taxon>
        <taxon>eudicotyledons</taxon>
        <taxon>Gunneridae</taxon>
        <taxon>Pentapetalae</taxon>
        <taxon>asterids</taxon>
        <taxon>lamiids</taxon>
        <taxon>Lamiales</taxon>
        <taxon>Plantaginaceae</taxon>
        <taxon>Cheloneae</taxon>
        <taxon>Penstemon</taxon>
    </lineage>
</organism>
<dbReference type="GO" id="GO:0003677">
    <property type="term" value="F:DNA binding"/>
    <property type="evidence" value="ECO:0007669"/>
    <property type="project" value="UniProtKB-KW"/>
</dbReference>
<dbReference type="PROSITE" id="PS50811">
    <property type="entry name" value="WRKY"/>
    <property type="match status" value="1"/>
</dbReference>
<dbReference type="Proteomes" id="UP001634393">
    <property type="component" value="Unassembled WGS sequence"/>
</dbReference>
<gene>
    <name evidence="8" type="ORF">ACJIZ3_024530</name>
</gene>
<evidence type="ECO:0000313" key="8">
    <source>
        <dbReference type="EMBL" id="KAL3839939.1"/>
    </source>
</evidence>
<sequence>MEFSSCIATASGTSITTDHSKRLIRELTRGRESADLLRTILRENINGDYDASVLSLVDEILGTFNDSISIITTHCESDEVSDQVPAVMNSSGRKSQDSGGTCKKPASIERRGCHKRRRNSETETKETITLFEDGHAWRKYGQKLILNSKHPRNYYRCTHKFDQKCKATKQVQKIQDDPEPLFRTTYHGYHTCKFKSHDDHQIIVDTAAQDDSSVMWSFNSTPNVSYDGLMINPTIKHEEVYRVKPPPSISGHDYFDPADYFIKSPDELMKPFDGSDHGDDVMSSDVYSCSASTHSIDMQDIMAFQDLLEI</sequence>
<feature type="region of interest" description="Disordered" evidence="6">
    <location>
        <begin position="87"/>
        <end position="123"/>
    </location>
</feature>
<feature type="compositionally biased region" description="Polar residues" evidence="6">
    <location>
        <begin position="88"/>
        <end position="99"/>
    </location>
</feature>
<dbReference type="PANTHER" id="PTHR31282">
    <property type="entry name" value="WRKY TRANSCRIPTION FACTOR 21-RELATED"/>
    <property type="match status" value="1"/>
</dbReference>
<accession>A0ABD3TS39</accession>
<evidence type="ECO:0000256" key="1">
    <source>
        <dbReference type="ARBA" id="ARBA00004123"/>
    </source>
</evidence>
<evidence type="ECO:0000256" key="3">
    <source>
        <dbReference type="ARBA" id="ARBA00023125"/>
    </source>
</evidence>
<dbReference type="InterPro" id="IPR036576">
    <property type="entry name" value="WRKY_dom_sf"/>
</dbReference>
<keyword evidence="3" id="KW-0238">DNA-binding</keyword>
<comment type="subcellular location">
    <subcellularLocation>
        <location evidence="1">Nucleus</location>
    </subcellularLocation>
</comment>
<evidence type="ECO:0000256" key="5">
    <source>
        <dbReference type="ARBA" id="ARBA00023242"/>
    </source>
</evidence>
<dbReference type="InterPro" id="IPR003657">
    <property type="entry name" value="WRKY_dom"/>
</dbReference>
<evidence type="ECO:0000313" key="9">
    <source>
        <dbReference type="Proteomes" id="UP001634393"/>
    </source>
</evidence>
<dbReference type="GO" id="GO:0005634">
    <property type="term" value="C:nucleus"/>
    <property type="evidence" value="ECO:0007669"/>
    <property type="project" value="UniProtKB-SubCell"/>
</dbReference>
<dbReference type="SMART" id="SM00774">
    <property type="entry name" value="WRKY"/>
    <property type="match status" value="1"/>
</dbReference>
<comment type="caution">
    <text evidence="8">The sequence shown here is derived from an EMBL/GenBank/DDBJ whole genome shotgun (WGS) entry which is preliminary data.</text>
</comment>